<organism evidence="1 2">
    <name type="scientific">Portunus trituberculatus</name>
    <name type="common">Swimming crab</name>
    <name type="synonym">Neptunus trituberculatus</name>
    <dbReference type="NCBI Taxonomy" id="210409"/>
    <lineage>
        <taxon>Eukaryota</taxon>
        <taxon>Metazoa</taxon>
        <taxon>Ecdysozoa</taxon>
        <taxon>Arthropoda</taxon>
        <taxon>Crustacea</taxon>
        <taxon>Multicrustacea</taxon>
        <taxon>Malacostraca</taxon>
        <taxon>Eumalacostraca</taxon>
        <taxon>Eucarida</taxon>
        <taxon>Decapoda</taxon>
        <taxon>Pleocyemata</taxon>
        <taxon>Brachyura</taxon>
        <taxon>Eubrachyura</taxon>
        <taxon>Portunoidea</taxon>
        <taxon>Portunidae</taxon>
        <taxon>Portuninae</taxon>
        <taxon>Portunus</taxon>
    </lineage>
</organism>
<gene>
    <name evidence="1" type="ORF">E2C01_098460</name>
</gene>
<name>A0A5B7K8B5_PORTR</name>
<evidence type="ECO:0000313" key="2">
    <source>
        <dbReference type="Proteomes" id="UP000324222"/>
    </source>
</evidence>
<dbReference type="EMBL" id="VSRR010133412">
    <property type="protein sequence ID" value="MPD02854.1"/>
    <property type="molecule type" value="Genomic_DNA"/>
</dbReference>
<comment type="caution">
    <text evidence="1">The sequence shown here is derived from an EMBL/GenBank/DDBJ whole genome shotgun (WGS) entry which is preliminary data.</text>
</comment>
<dbReference type="AlphaFoldDB" id="A0A5B7K8B5"/>
<proteinExistence type="predicted"/>
<sequence>MYVTNTGCKLTFQHRQVKLSGTRKHRCCCQLREYFVIAAYETLMTGKNKEKEHREEGWTPYTCLYEDSK</sequence>
<reference evidence="1 2" key="1">
    <citation type="submission" date="2019-05" db="EMBL/GenBank/DDBJ databases">
        <title>Another draft genome of Portunus trituberculatus and its Hox gene families provides insights of decapod evolution.</title>
        <authorList>
            <person name="Jeong J.-H."/>
            <person name="Song I."/>
            <person name="Kim S."/>
            <person name="Choi T."/>
            <person name="Kim D."/>
            <person name="Ryu S."/>
            <person name="Kim W."/>
        </authorList>
    </citation>
    <scope>NUCLEOTIDE SEQUENCE [LARGE SCALE GENOMIC DNA]</scope>
    <source>
        <tissue evidence="1">Muscle</tissue>
    </source>
</reference>
<dbReference type="Proteomes" id="UP000324222">
    <property type="component" value="Unassembled WGS sequence"/>
</dbReference>
<evidence type="ECO:0000313" key="1">
    <source>
        <dbReference type="EMBL" id="MPD02854.1"/>
    </source>
</evidence>
<protein>
    <submittedName>
        <fullName evidence="1">Uncharacterized protein</fullName>
    </submittedName>
</protein>
<keyword evidence="2" id="KW-1185">Reference proteome</keyword>
<accession>A0A5B7K8B5</accession>